<evidence type="ECO:0000256" key="3">
    <source>
        <dbReference type="ARBA" id="ARBA00023163"/>
    </source>
</evidence>
<dbReference type="InterPro" id="IPR009057">
    <property type="entry name" value="Homeodomain-like_sf"/>
</dbReference>
<reference evidence="5" key="1">
    <citation type="journal article" date="2021" name="PeerJ">
        <title>Extensive microbial diversity within the chicken gut microbiome revealed by metagenomics and culture.</title>
        <authorList>
            <person name="Gilroy R."/>
            <person name="Ravi A."/>
            <person name="Getino M."/>
            <person name="Pursley I."/>
            <person name="Horton D.L."/>
            <person name="Alikhan N.F."/>
            <person name="Baker D."/>
            <person name="Gharbi K."/>
            <person name="Hall N."/>
            <person name="Watson M."/>
            <person name="Adriaenssens E.M."/>
            <person name="Foster-Nyarko E."/>
            <person name="Jarju S."/>
            <person name="Secka A."/>
            <person name="Antonio M."/>
            <person name="Oren A."/>
            <person name="Chaudhuri R.R."/>
            <person name="La Ragione R."/>
            <person name="Hildebrand F."/>
            <person name="Pallen M.J."/>
        </authorList>
    </citation>
    <scope>NUCLEOTIDE SEQUENCE</scope>
    <source>
        <strain evidence="5">2239</strain>
    </source>
</reference>
<proteinExistence type="predicted"/>
<dbReference type="PANTHER" id="PTHR43280">
    <property type="entry name" value="ARAC-FAMILY TRANSCRIPTIONAL REGULATOR"/>
    <property type="match status" value="1"/>
</dbReference>
<dbReference type="InterPro" id="IPR037923">
    <property type="entry name" value="HTH-like"/>
</dbReference>
<dbReference type="InterPro" id="IPR014710">
    <property type="entry name" value="RmlC-like_jellyroll"/>
</dbReference>
<keyword evidence="1" id="KW-0805">Transcription regulation</keyword>
<dbReference type="SUPFAM" id="SSF51215">
    <property type="entry name" value="Regulatory protein AraC"/>
    <property type="match status" value="1"/>
</dbReference>
<protein>
    <submittedName>
        <fullName evidence="5">AraC family transcriptional regulator</fullName>
    </submittedName>
</protein>
<dbReference type="AlphaFoldDB" id="A0A9D1V5L4"/>
<evidence type="ECO:0000313" key="6">
    <source>
        <dbReference type="Proteomes" id="UP000824193"/>
    </source>
</evidence>
<dbReference type="GO" id="GO:0043565">
    <property type="term" value="F:sequence-specific DNA binding"/>
    <property type="evidence" value="ECO:0007669"/>
    <property type="project" value="InterPro"/>
</dbReference>
<gene>
    <name evidence="5" type="ORF">H9865_10830</name>
</gene>
<evidence type="ECO:0000313" key="5">
    <source>
        <dbReference type="EMBL" id="HIX06570.1"/>
    </source>
</evidence>
<dbReference type="InterPro" id="IPR003313">
    <property type="entry name" value="AraC-bd"/>
</dbReference>
<dbReference type="Gene3D" id="1.10.10.60">
    <property type="entry name" value="Homeodomain-like"/>
    <property type="match status" value="2"/>
</dbReference>
<evidence type="ECO:0000256" key="2">
    <source>
        <dbReference type="ARBA" id="ARBA00023125"/>
    </source>
</evidence>
<sequence>MIRQEKRAFDAGAKVWVQRYENLRNLAHWHFEDELVVCQGGEVRLMLNGGFYDLAKGDCAFVSRESVHSIAGAPGSRAAVAQFGTLFDAPLRLRAPVFADRYRAGERLDELDRECREKQPFYAEKMNALITSLMADIFRGEPLEEQTNAPQPTLARYKQLLMLLEQQEGDCTFAQAADFMHMSPAYFSRYFKKMTGLTFSGYLNVLRVDRAVELLAEGKNITMADLMARCGFNTLRNFNRVFKAVTGYAPTSLPAGFSLDRRVLLSEGSTFDPTLDTSVVL</sequence>
<organism evidence="5 6">
    <name type="scientific">Candidatus Allofournierella pullicola</name>
    <dbReference type="NCBI Taxonomy" id="2838596"/>
    <lineage>
        <taxon>Bacteria</taxon>
        <taxon>Bacillati</taxon>
        <taxon>Bacillota</taxon>
        <taxon>Clostridia</taxon>
        <taxon>Eubacteriales</taxon>
        <taxon>Oscillospiraceae</taxon>
        <taxon>Allofournierella</taxon>
    </lineage>
</organism>
<dbReference type="CDD" id="cd02208">
    <property type="entry name" value="cupin_RmlC-like"/>
    <property type="match status" value="1"/>
</dbReference>
<dbReference type="Pfam" id="PF12833">
    <property type="entry name" value="HTH_18"/>
    <property type="match status" value="1"/>
</dbReference>
<dbReference type="Gene3D" id="2.60.120.10">
    <property type="entry name" value="Jelly Rolls"/>
    <property type="match status" value="1"/>
</dbReference>
<dbReference type="EMBL" id="DXFW01000037">
    <property type="protein sequence ID" value="HIX06570.1"/>
    <property type="molecule type" value="Genomic_DNA"/>
</dbReference>
<dbReference type="PROSITE" id="PS01124">
    <property type="entry name" value="HTH_ARAC_FAMILY_2"/>
    <property type="match status" value="1"/>
</dbReference>
<accession>A0A9D1V5L4</accession>
<evidence type="ECO:0000259" key="4">
    <source>
        <dbReference type="PROSITE" id="PS01124"/>
    </source>
</evidence>
<dbReference type="Pfam" id="PF02311">
    <property type="entry name" value="AraC_binding"/>
    <property type="match status" value="1"/>
</dbReference>
<evidence type="ECO:0000256" key="1">
    <source>
        <dbReference type="ARBA" id="ARBA00023015"/>
    </source>
</evidence>
<dbReference type="Proteomes" id="UP000824193">
    <property type="component" value="Unassembled WGS sequence"/>
</dbReference>
<dbReference type="SMART" id="SM00342">
    <property type="entry name" value="HTH_ARAC"/>
    <property type="match status" value="1"/>
</dbReference>
<feature type="domain" description="HTH araC/xylS-type" evidence="4">
    <location>
        <begin position="158"/>
        <end position="256"/>
    </location>
</feature>
<dbReference type="GO" id="GO:0003700">
    <property type="term" value="F:DNA-binding transcription factor activity"/>
    <property type="evidence" value="ECO:0007669"/>
    <property type="project" value="InterPro"/>
</dbReference>
<dbReference type="SUPFAM" id="SSF46689">
    <property type="entry name" value="Homeodomain-like"/>
    <property type="match status" value="2"/>
</dbReference>
<dbReference type="InterPro" id="IPR018060">
    <property type="entry name" value="HTH_AraC"/>
</dbReference>
<keyword evidence="2" id="KW-0238">DNA-binding</keyword>
<comment type="caution">
    <text evidence="5">The sequence shown here is derived from an EMBL/GenBank/DDBJ whole genome shotgun (WGS) entry which is preliminary data.</text>
</comment>
<keyword evidence="3" id="KW-0804">Transcription</keyword>
<name>A0A9D1V5L4_9FIRM</name>
<dbReference type="PANTHER" id="PTHR43280:SF2">
    <property type="entry name" value="HTH-TYPE TRANSCRIPTIONAL REGULATOR EXSA"/>
    <property type="match status" value="1"/>
</dbReference>
<reference evidence="5" key="2">
    <citation type="submission" date="2021-04" db="EMBL/GenBank/DDBJ databases">
        <authorList>
            <person name="Gilroy R."/>
        </authorList>
    </citation>
    <scope>NUCLEOTIDE SEQUENCE</scope>
    <source>
        <strain evidence="5">2239</strain>
    </source>
</reference>